<evidence type="ECO:0000259" key="1">
    <source>
        <dbReference type="Pfam" id="PF03067"/>
    </source>
</evidence>
<protein>
    <recommendedName>
        <fullName evidence="1">Chitin-binding type-4 domain-containing protein</fullName>
    </recommendedName>
</protein>
<dbReference type="InterPro" id="IPR004302">
    <property type="entry name" value="Cellulose/chitin-bd_N"/>
</dbReference>
<evidence type="ECO:0000313" key="2">
    <source>
        <dbReference type="EMBL" id="CDF37082.1"/>
    </source>
</evidence>
<dbReference type="KEGG" id="ccp:CHC_T00005307001"/>
<proteinExistence type="predicted"/>
<dbReference type="RefSeq" id="XP_005716901.1">
    <property type="nucleotide sequence ID" value="XM_005716844.1"/>
</dbReference>
<dbReference type="OMA" id="EMKNARG"/>
<dbReference type="OrthoDB" id="2902at2759"/>
<name>R7QEZ0_CHOCR</name>
<dbReference type="Pfam" id="PF03067">
    <property type="entry name" value="LPMO_10"/>
    <property type="match status" value="1"/>
</dbReference>
<feature type="domain" description="Chitin-binding type-4" evidence="1">
    <location>
        <begin position="10"/>
        <end position="188"/>
    </location>
</feature>
<accession>R7QEZ0</accession>
<reference evidence="3" key="1">
    <citation type="journal article" date="2013" name="Proc. Natl. Acad. Sci. U.S.A.">
        <title>Genome structure and metabolic features in the red seaweed Chondrus crispus shed light on evolution of the Archaeplastida.</title>
        <authorList>
            <person name="Collen J."/>
            <person name="Porcel B."/>
            <person name="Carre W."/>
            <person name="Ball S.G."/>
            <person name="Chaparro C."/>
            <person name="Tonon T."/>
            <person name="Barbeyron T."/>
            <person name="Michel G."/>
            <person name="Noel B."/>
            <person name="Valentin K."/>
            <person name="Elias M."/>
            <person name="Artiguenave F."/>
            <person name="Arun A."/>
            <person name="Aury J.M."/>
            <person name="Barbosa-Neto J.F."/>
            <person name="Bothwell J.H."/>
            <person name="Bouget F.Y."/>
            <person name="Brillet L."/>
            <person name="Cabello-Hurtado F."/>
            <person name="Capella-Gutierrez S."/>
            <person name="Charrier B."/>
            <person name="Cladiere L."/>
            <person name="Cock J.M."/>
            <person name="Coelho S.M."/>
            <person name="Colleoni C."/>
            <person name="Czjzek M."/>
            <person name="Da Silva C."/>
            <person name="Delage L."/>
            <person name="Denoeud F."/>
            <person name="Deschamps P."/>
            <person name="Dittami S.M."/>
            <person name="Gabaldon T."/>
            <person name="Gachon C.M."/>
            <person name="Groisillier A."/>
            <person name="Herve C."/>
            <person name="Jabbari K."/>
            <person name="Katinka M."/>
            <person name="Kloareg B."/>
            <person name="Kowalczyk N."/>
            <person name="Labadie K."/>
            <person name="Leblanc C."/>
            <person name="Lopez P.J."/>
            <person name="McLachlan D.H."/>
            <person name="Meslet-Cladiere L."/>
            <person name="Moustafa A."/>
            <person name="Nehr Z."/>
            <person name="Nyvall Collen P."/>
            <person name="Panaud O."/>
            <person name="Partensky F."/>
            <person name="Poulain J."/>
            <person name="Rensing S.A."/>
            <person name="Rousvoal S."/>
            <person name="Samson G."/>
            <person name="Symeonidi A."/>
            <person name="Weissenbach J."/>
            <person name="Zambounis A."/>
            <person name="Wincker P."/>
            <person name="Boyen C."/>
        </authorList>
    </citation>
    <scope>NUCLEOTIDE SEQUENCE [LARGE SCALE GENOMIC DNA]</scope>
    <source>
        <strain evidence="3">cv. Stackhouse</strain>
    </source>
</reference>
<evidence type="ECO:0000313" key="3">
    <source>
        <dbReference type="Proteomes" id="UP000012073"/>
    </source>
</evidence>
<keyword evidence="3" id="KW-1185">Reference proteome</keyword>
<sequence>MPYDTVPIVSHYKTGGLVDFSVELDTNHNGYFDFFVCNLDKCGSDISGKCFTEGHCQKLLRVKHKDCEDPSVDTNYECGPIDPVYPGRWYVPCRNTGHVGVHIVGGASGTMRYQLPAGLSCEHCVIQWYWATANSCAPRGFLDYFETFNNPFGTTCESDGGGKGAHRKGMSECGGDSAPEEFWNCSDVQITPDGKPAGPVTAVGAPVEERSSMSNDEEEVKEDPEAVMEKAAEELEEDIAMTADEDSGEKKEEEMKNARGDCLMEDEPCDASVPCCNPQQVCVYTESSTGFTCRFWWSLWKDVEEREQEM</sequence>
<dbReference type="PhylomeDB" id="R7QEZ0"/>
<dbReference type="Gramene" id="CDF37082">
    <property type="protein sequence ID" value="CDF37082"/>
    <property type="gene ID" value="CHC_T00005307001"/>
</dbReference>
<dbReference type="GeneID" id="17324628"/>
<gene>
    <name evidence="2" type="ORF">CHC_T00005307001</name>
</gene>
<dbReference type="AlphaFoldDB" id="R7QEZ0"/>
<dbReference type="EMBL" id="HG001814">
    <property type="protein sequence ID" value="CDF37082.1"/>
    <property type="molecule type" value="Genomic_DNA"/>
</dbReference>
<organism evidence="2 3">
    <name type="scientific">Chondrus crispus</name>
    <name type="common">Carrageen Irish moss</name>
    <name type="synonym">Polymorpha crispa</name>
    <dbReference type="NCBI Taxonomy" id="2769"/>
    <lineage>
        <taxon>Eukaryota</taxon>
        <taxon>Rhodophyta</taxon>
        <taxon>Florideophyceae</taxon>
        <taxon>Rhodymeniophycidae</taxon>
        <taxon>Gigartinales</taxon>
        <taxon>Gigartinaceae</taxon>
        <taxon>Chondrus</taxon>
    </lineage>
</organism>
<dbReference type="Proteomes" id="UP000012073">
    <property type="component" value="Unassembled WGS sequence"/>
</dbReference>